<reference evidence="2" key="1">
    <citation type="submission" date="2025-08" db="UniProtKB">
        <authorList>
            <consortium name="Ensembl"/>
        </authorList>
    </citation>
    <scope>IDENTIFICATION</scope>
</reference>
<accession>A0A3Q2E4E3</accession>
<evidence type="ECO:0000256" key="1">
    <source>
        <dbReference type="SAM" id="MobiDB-lite"/>
    </source>
</evidence>
<feature type="compositionally biased region" description="Basic and acidic residues" evidence="1">
    <location>
        <begin position="36"/>
        <end position="59"/>
    </location>
</feature>
<dbReference type="OMA" id="FIESKTC"/>
<feature type="compositionally biased region" description="Polar residues" evidence="1">
    <location>
        <begin position="127"/>
        <end position="143"/>
    </location>
</feature>
<keyword evidence="3" id="KW-1185">Reference proteome</keyword>
<dbReference type="AlphaFoldDB" id="A0A3Q2E4E3"/>
<dbReference type="GeneTree" id="ENSGT00940000177440"/>
<protein>
    <recommendedName>
        <fullName evidence="4">Supervillin a</fullName>
    </recommendedName>
</protein>
<feature type="compositionally biased region" description="Basic and acidic residues" evidence="1">
    <location>
        <begin position="107"/>
        <end position="123"/>
    </location>
</feature>
<dbReference type="Ensembl" id="ENSCVAT00000017838.1">
    <property type="protein sequence ID" value="ENSCVAP00000027113.1"/>
    <property type="gene ID" value="ENSCVAG00000013184.1"/>
</dbReference>
<feature type="compositionally biased region" description="Basic and acidic residues" evidence="1">
    <location>
        <begin position="66"/>
        <end position="85"/>
    </location>
</feature>
<organism evidence="2 3">
    <name type="scientific">Cyprinodon variegatus</name>
    <name type="common">Sheepshead minnow</name>
    <dbReference type="NCBI Taxonomy" id="28743"/>
    <lineage>
        <taxon>Eukaryota</taxon>
        <taxon>Metazoa</taxon>
        <taxon>Chordata</taxon>
        <taxon>Craniata</taxon>
        <taxon>Vertebrata</taxon>
        <taxon>Euteleostomi</taxon>
        <taxon>Actinopterygii</taxon>
        <taxon>Neopterygii</taxon>
        <taxon>Teleostei</taxon>
        <taxon>Neoteleostei</taxon>
        <taxon>Acanthomorphata</taxon>
        <taxon>Ovalentaria</taxon>
        <taxon>Atherinomorphae</taxon>
        <taxon>Cyprinodontiformes</taxon>
        <taxon>Cyprinodontidae</taxon>
        <taxon>Cyprinodon</taxon>
    </lineage>
</organism>
<evidence type="ECO:0008006" key="4">
    <source>
        <dbReference type="Google" id="ProtNLM"/>
    </source>
</evidence>
<feature type="region of interest" description="Disordered" evidence="1">
    <location>
        <begin position="20"/>
        <end position="239"/>
    </location>
</feature>
<name>A0A3Q2E4E3_CYPVA</name>
<proteinExistence type="predicted"/>
<dbReference type="Proteomes" id="UP000265020">
    <property type="component" value="Unassembled WGS sequence"/>
</dbReference>
<dbReference type="STRING" id="28743.ENSCVAP00000027113"/>
<evidence type="ECO:0000313" key="2">
    <source>
        <dbReference type="Ensembl" id="ENSCVAP00000027113.1"/>
    </source>
</evidence>
<reference evidence="2" key="2">
    <citation type="submission" date="2025-09" db="UniProtKB">
        <authorList>
            <consortium name="Ensembl"/>
        </authorList>
    </citation>
    <scope>IDENTIFICATION</scope>
</reference>
<sequence length="239" mass="26933">MKFHPSLLPNLVTNRLLEEDTPRYTRASDLYVPLKPPDREPRDRIRSEHQSSIHTESAHTDAAPEQESKAERIARYKAERRRQLAERYGISLDQDPDLDYASRRTRKENESSERRKRGDEGRDVSLSVYSSNTVGGSTPQSRPVSAYDAPRSRVDSFSERERMMNLENQRRAVPPPPTSYMDVTSSFSTKAHAKDAVASLPPSSPKMSRHSSLSSPKHAASPGDAFVEQQAHGVLNRHG</sequence>
<evidence type="ECO:0000313" key="3">
    <source>
        <dbReference type="Proteomes" id="UP000265020"/>
    </source>
</evidence>
<feature type="compositionally biased region" description="Basic and acidic residues" evidence="1">
    <location>
        <begin position="150"/>
        <end position="170"/>
    </location>
</feature>